<dbReference type="InterPro" id="IPR036412">
    <property type="entry name" value="HAD-like_sf"/>
</dbReference>
<reference evidence="1 2" key="1">
    <citation type="submission" date="2018-05" db="EMBL/GenBank/DDBJ databases">
        <title>Genomic Encyclopedia of Type Strains, Phase IV (KMG-IV): sequencing the most valuable type-strain genomes for metagenomic binning, comparative biology and taxonomic classification.</title>
        <authorList>
            <person name="Goeker M."/>
        </authorList>
    </citation>
    <scope>NUCLEOTIDE SEQUENCE [LARGE SCALE GENOMIC DNA]</scope>
    <source>
        <strain evidence="1 2">DSM 18773</strain>
    </source>
</reference>
<evidence type="ECO:0000313" key="1">
    <source>
        <dbReference type="EMBL" id="PWK13101.1"/>
    </source>
</evidence>
<protein>
    <recommendedName>
        <fullName evidence="3">Hydroxymethylpyrimidine pyrophosphatase-like HAD family hydrolase</fullName>
    </recommendedName>
</protein>
<keyword evidence="2" id="KW-1185">Reference proteome</keyword>
<organism evidence="1 2">
    <name type="scientific">Tumebacillus permanentifrigoris</name>
    <dbReference type="NCBI Taxonomy" id="378543"/>
    <lineage>
        <taxon>Bacteria</taxon>
        <taxon>Bacillati</taxon>
        <taxon>Bacillota</taxon>
        <taxon>Bacilli</taxon>
        <taxon>Bacillales</taxon>
        <taxon>Alicyclobacillaceae</taxon>
        <taxon>Tumebacillus</taxon>
    </lineage>
</organism>
<accession>A0A316DB20</accession>
<comment type="caution">
    <text evidence="1">The sequence shown here is derived from an EMBL/GenBank/DDBJ whole genome shotgun (WGS) entry which is preliminary data.</text>
</comment>
<dbReference type="RefSeq" id="WP_109689087.1">
    <property type="nucleotide sequence ID" value="NZ_QGGL01000008.1"/>
</dbReference>
<dbReference type="AlphaFoldDB" id="A0A316DB20"/>
<name>A0A316DB20_9BACL</name>
<dbReference type="Gene3D" id="3.40.50.1000">
    <property type="entry name" value="HAD superfamily/HAD-like"/>
    <property type="match status" value="1"/>
</dbReference>
<proteinExistence type="predicted"/>
<dbReference type="PIRSF" id="PIRSF030802">
    <property type="entry name" value="UCP030802"/>
    <property type="match status" value="1"/>
</dbReference>
<evidence type="ECO:0000313" key="2">
    <source>
        <dbReference type="Proteomes" id="UP000245634"/>
    </source>
</evidence>
<dbReference type="EMBL" id="QGGL01000008">
    <property type="protein sequence ID" value="PWK13101.1"/>
    <property type="molecule type" value="Genomic_DNA"/>
</dbReference>
<dbReference type="SUPFAM" id="SSF56784">
    <property type="entry name" value="HAD-like"/>
    <property type="match status" value="1"/>
</dbReference>
<dbReference type="InterPro" id="IPR024197">
    <property type="entry name" value="TPP-like"/>
</dbReference>
<gene>
    <name evidence="1" type="ORF">C7459_108121</name>
</gene>
<dbReference type="InterPro" id="IPR023214">
    <property type="entry name" value="HAD_sf"/>
</dbReference>
<sequence length="274" mass="30537">MIFASDLDQTLIYSARSMGTGHADSDIVPAELKDGKVLSYMAIAALALLREVADQLMFIPVTTRTIAQYQRIHLFQDEIRPKYAITSNGGNLLIDGVPDQQWAQEMHRKKEQTCAPSAEVLRLFHEIASPDWVIGERFCDELFFAIVIKREAMPLAAVLDLADRLSGMGWETSVQGRKVYLVPNVINKQAALVHIQEREGRTVLLASGDSLLDRCMLDLAHTALAPRHGELYREHQSRQNDSPYAFTEGSGILAAVEIVQQAVKLLAQREAGQR</sequence>
<dbReference type="OrthoDB" id="1666512at2"/>
<evidence type="ECO:0008006" key="3">
    <source>
        <dbReference type="Google" id="ProtNLM"/>
    </source>
</evidence>
<dbReference type="Proteomes" id="UP000245634">
    <property type="component" value="Unassembled WGS sequence"/>
</dbReference>